<comment type="caution">
    <text evidence="1">The sequence shown here is derived from an EMBL/GenBank/DDBJ whole genome shotgun (WGS) entry which is preliminary data.</text>
</comment>
<protein>
    <recommendedName>
        <fullName evidence="3">Glycosyltransferase RgtA/B/C/D-like domain-containing protein</fullName>
    </recommendedName>
</protein>
<dbReference type="Proteomes" id="UP000230822">
    <property type="component" value="Unassembled WGS sequence"/>
</dbReference>
<dbReference type="AlphaFoldDB" id="A0A2M7IDC5"/>
<dbReference type="EMBL" id="PFGU01000008">
    <property type="protein sequence ID" value="PIW73639.1"/>
    <property type="molecule type" value="Genomic_DNA"/>
</dbReference>
<evidence type="ECO:0008006" key="3">
    <source>
        <dbReference type="Google" id="ProtNLM"/>
    </source>
</evidence>
<name>A0A2M7IDC5_9BACT</name>
<evidence type="ECO:0000313" key="2">
    <source>
        <dbReference type="Proteomes" id="UP000230822"/>
    </source>
</evidence>
<gene>
    <name evidence="1" type="ORF">CO005_00380</name>
</gene>
<evidence type="ECO:0000313" key="1">
    <source>
        <dbReference type="EMBL" id="PIW73639.1"/>
    </source>
</evidence>
<sequence>MKNKIALILILLAAFFIRIYGINWDQGFHLHPDERMLIMVADRINFFKNFNPDFFNYGSLPVYILKGFSQ</sequence>
<proteinExistence type="predicted"/>
<accession>A0A2M7IDC5</accession>
<feature type="non-terminal residue" evidence="1">
    <location>
        <position position="70"/>
    </location>
</feature>
<organism evidence="1 2">
    <name type="scientific">Candidatus Roizmanbacteria bacterium CG_4_8_14_3_um_filter_34_9</name>
    <dbReference type="NCBI Taxonomy" id="1974832"/>
    <lineage>
        <taxon>Bacteria</taxon>
        <taxon>Candidatus Roizmaniibacteriota</taxon>
    </lineage>
</organism>
<reference evidence="2" key="1">
    <citation type="submission" date="2017-09" db="EMBL/GenBank/DDBJ databases">
        <title>Depth-based differentiation of microbial function through sediment-hosted aquifers and enrichment of novel symbionts in the deep terrestrial subsurface.</title>
        <authorList>
            <person name="Probst A.J."/>
            <person name="Ladd B."/>
            <person name="Jarett J.K."/>
            <person name="Geller-Mcgrath D.E."/>
            <person name="Sieber C.M.K."/>
            <person name="Emerson J.B."/>
            <person name="Anantharaman K."/>
            <person name="Thomas B.C."/>
            <person name="Malmstrom R."/>
            <person name="Stieglmeier M."/>
            <person name="Klingl A."/>
            <person name="Woyke T."/>
            <person name="Ryan C.M."/>
            <person name="Banfield J.F."/>
        </authorList>
    </citation>
    <scope>NUCLEOTIDE SEQUENCE [LARGE SCALE GENOMIC DNA]</scope>
</reference>